<dbReference type="RefSeq" id="WP_290355324.1">
    <property type="nucleotide sequence ID" value="NZ_JAUFPT010000017.1"/>
</dbReference>
<protein>
    <submittedName>
        <fullName evidence="2">Uncharacterized protein</fullName>
    </submittedName>
</protein>
<proteinExistence type="predicted"/>
<evidence type="ECO:0000256" key="1">
    <source>
        <dbReference type="SAM" id="Phobius"/>
    </source>
</evidence>
<keyword evidence="1" id="KW-0472">Membrane</keyword>
<gene>
    <name evidence="2" type="ORF">QWZ18_06465</name>
</gene>
<keyword evidence="1" id="KW-0812">Transmembrane</keyword>
<dbReference type="EMBL" id="JAUFPT010000017">
    <property type="protein sequence ID" value="MDN3570263.1"/>
    <property type="molecule type" value="Genomic_DNA"/>
</dbReference>
<organism evidence="2 3">
    <name type="scientific">Methylobacterium longum</name>
    <dbReference type="NCBI Taxonomy" id="767694"/>
    <lineage>
        <taxon>Bacteria</taxon>
        <taxon>Pseudomonadati</taxon>
        <taxon>Pseudomonadota</taxon>
        <taxon>Alphaproteobacteria</taxon>
        <taxon>Hyphomicrobiales</taxon>
        <taxon>Methylobacteriaceae</taxon>
        <taxon>Methylobacterium</taxon>
    </lineage>
</organism>
<dbReference type="Proteomes" id="UP001244297">
    <property type="component" value="Unassembled WGS sequence"/>
</dbReference>
<reference evidence="3" key="1">
    <citation type="journal article" date="2019" name="Int. J. Syst. Evol. Microbiol.">
        <title>The Global Catalogue of Microorganisms (GCM) 10K type strain sequencing project: providing services to taxonomists for standard genome sequencing and annotation.</title>
        <authorList>
            <consortium name="The Broad Institute Genomics Platform"/>
            <consortium name="The Broad Institute Genome Sequencing Center for Infectious Disease"/>
            <person name="Wu L."/>
            <person name="Ma J."/>
        </authorList>
    </citation>
    <scope>NUCLEOTIDE SEQUENCE [LARGE SCALE GENOMIC DNA]</scope>
    <source>
        <strain evidence="3">CECT 7806</strain>
    </source>
</reference>
<evidence type="ECO:0000313" key="2">
    <source>
        <dbReference type="EMBL" id="MDN3570263.1"/>
    </source>
</evidence>
<evidence type="ECO:0000313" key="3">
    <source>
        <dbReference type="Proteomes" id="UP001244297"/>
    </source>
</evidence>
<name>A0ABT8AK54_9HYPH</name>
<sequence length="98" mass="10505">MPLGYVMALVLIGAGSALFVVGLLMVRQEVRERAENLKTFLKTGVAPVTLAPASNTLKAPSRQPAEILHFHGPRTPQVDAAHALRRAYYGARVRSAAA</sequence>
<keyword evidence="1" id="KW-1133">Transmembrane helix</keyword>
<comment type="caution">
    <text evidence="2">The sequence shown here is derived from an EMBL/GenBank/DDBJ whole genome shotgun (WGS) entry which is preliminary data.</text>
</comment>
<keyword evidence="3" id="KW-1185">Reference proteome</keyword>
<accession>A0ABT8AK54</accession>
<feature type="transmembrane region" description="Helical" evidence="1">
    <location>
        <begin position="6"/>
        <end position="26"/>
    </location>
</feature>